<gene>
    <name evidence="2" type="ORF">A361_15050</name>
</gene>
<dbReference type="InterPro" id="IPR052716">
    <property type="entry name" value="MOSC_domain"/>
</dbReference>
<proteinExistence type="predicted"/>
<evidence type="ECO:0000313" key="2">
    <source>
        <dbReference type="EMBL" id="AND40414.1"/>
    </source>
</evidence>
<evidence type="ECO:0000259" key="1">
    <source>
        <dbReference type="PROSITE" id="PS51340"/>
    </source>
</evidence>
<dbReference type="Gene3D" id="2.40.33.20">
    <property type="entry name" value="PK beta-barrel domain-like"/>
    <property type="match status" value="1"/>
</dbReference>
<feature type="domain" description="MOSC" evidence="1">
    <location>
        <begin position="28"/>
        <end position="176"/>
    </location>
</feature>
<organism evidence="2 3">
    <name type="scientific">Cytobacillus oceanisediminis 2691</name>
    <dbReference type="NCBI Taxonomy" id="1196031"/>
    <lineage>
        <taxon>Bacteria</taxon>
        <taxon>Bacillati</taxon>
        <taxon>Bacillota</taxon>
        <taxon>Bacilli</taxon>
        <taxon>Bacillales</taxon>
        <taxon>Bacillaceae</taxon>
        <taxon>Cytobacillus</taxon>
    </lineage>
</organism>
<dbReference type="GO" id="GO:0003824">
    <property type="term" value="F:catalytic activity"/>
    <property type="evidence" value="ECO:0007669"/>
    <property type="project" value="InterPro"/>
</dbReference>
<dbReference type="PROSITE" id="PS51340">
    <property type="entry name" value="MOSC"/>
    <property type="match status" value="1"/>
</dbReference>
<name>A0A160MCH9_9BACI</name>
<dbReference type="GO" id="GO:0030170">
    <property type="term" value="F:pyridoxal phosphate binding"/>
    <property type="evidence" value="ECO:0007669"/>
    <property type="project" value="InterPro"/>
</dbReference>
<dbReference type="Proteomes" id="UP000077856">
    <property type="component" value="Chromosome"/>
</dbReference>
<accession>A0A160MCH9</accession>
<reference evidence="2 3" key="1">
    <citation type="submission" date="2016-04" db="EMBL/GenBank/DDBJ databases">
        <title>Complete genome sequence of Bacillus oceanisediminis strain 2691.</title>
        <authorList>
            <person name="Jeong H."/>
            <person name="Kim H.J."/>
            <person name="Lee D.-W."/>
        </authorList>
    </citation>
    <scope>NUCLEOTIDE SEQUENCE [LARGE SCALE GENOMIC DNA]</scope>
    <source>
        <strain evidence="2 3">2691</strain>
    </source>
</reference>
<dbReference type="PANTHER" id="PTHR36930">
    <property type="entry name" value="METAL-SULFUR CLUSTER BIOSYNTHESIS PROTEINS YUAD-RELATED"/>
    <property type="match status" value="1"/>
</dbReference>
<dbReference type="InterPro" id="IPR005302">
    <property type="entry name" value="MoCF_Sase_C"/>
</dbReference>
<dbReference type="KEGG" id="bon:A361_15050"/>
<dbReference type="Pfam" id="PF03473">
    <property type="entry name" value="MOSC"/>
    <property type="match status" value="1"/>
</dbReference>
<dbReference type="EMBL" id="CP015506">
    <property type="protein sequence ID" value="AND40414.1"/>
    <property type="molecule type" value="Genomic_DNA"/>
</dbReference>
<dbReference type="SUPFAM" id="SSF50800">
    <property type="entry name" value="PK beta-barrel domain-like"/>
    <property type="match status" value="1"/>
</dbReference>
<sequence length="188" mass="20618">MKDEIKKYSLVGTVKAVSISKKHTFSKKNQNIIKLVKGFGIEGDSHFGSTIKHRSRVAQNPDQPNLRQVHLIHSELFEELADRFHIEPGQMGENITTAGINLLELPADSVLFIGTSAVIQVTGLRNPCAQIDHFQPGLLKAVIDQDGGGNLIRKAGIMGVVLEGGEVKPGDEIRVELPPKPFKKLDRV</sequence>
<dbReference type="eggNOG" id="COG2258">
    <property type="taxonomic scope" value="Bacteria"/>
</dbReference>
<dbReference type="STRING" id="1196031.A361_15050"/>
<dbReference type="PANTHER" id="PTHR36930:SF1">
    <property type="entry name" value="MOSC DOMAIN-CONTAINING PROTEIN"/>
    <property type="match status" value="1"/>
</dbReference>
<dbReference type="GO" id="GO:0030151">
    <property type="term" value="F:molybdenum ion binding"/>
    <property type="evidence" value="ECO:0007669"/>
    <property type="project" value="InterPro"/>
</dbReference>
<dbReference type="AlphaFoldDB" id="A0A160MCH9"/>
<evidence type="ECO:0000313" key="3">
    <source>
        <dbReference type="Proteomes" id="UP000077856"/>
    </source>
</evidence>
<dbReference type="RefSeq" id="WP_019383391.1">
    <property type="nucleotide sequence ID" value="NZ_CP015506.1"/>
</dbReference>
<dbReference type="InterPro" id="IPR011037">
    <property type="entry name" value="Pyrv_Knase-like_insert_dom_sf"/>
</dbReference>
<protein>
    <submittedName>
        <fullName evidence="2">Molybdenum cofactor biosysynthesis protein</fullName>
    </submittedName>
</protein>